<accession>A0A4Q1K7X2</accession>
<dbReference type="OrthoDB" id="614471at2"/>
<protein>
    <recommendedName>
        <fullName evidence="4">Transglutaminase-like domain-containing protein</fullName>
    </recommendedName>
</protein>
<dbReference type="EMBL" id="SBKN01000007">
    <property type="protein sequence ID" value="RXR21624.1"/>
    <property type="molecule type" value="Genomic_DNA"/>
</dbReference>
<evidence type="ECO:0000313" key="3">
    <source>
        <dbReference type="Proteomes" id="UP000289857"/>
    </source>
</evidence>
<proteinExistence type="predicted"/>
<evidence type="ECO:0000313" key="2">
    <source>
        <dbReference type="EMBL" id="RXR21624.1"/>
    </source>
</evidence>
<organism evidence="2 3">
    <name type="scientific">Flavobacterium stagni</name>
    <dbReference type="NCBI Taxonomy" id="2506421"/>
    <lineage>
        <taxon>Bacteria</taxon>
        <taxon>Pseudomonadati</taxon>
        <taxon>Bacteroidota</taxon>
        <taxon>Flavobacteriia</taxon>
        <taxon>Flavobacteriales</taxon>
        <taxon>Flavobacteriaceae</taxon>
        <taxon>Flavobacterium</taxon>
    </lineage>
</organism>
<dbReference type="RefSeq" id="WP_129462084.1">
    <property type="nucleotide sequence ID" value="NZ_SBKN01000007.1"/>
</dbReference>
<feature type="transmembrane region" description="Helical" evidence="1">
    <location>
        <begin position="249"/>
        <end position="273"/>
    </location>
</feature>
<name>A0A4Q1K7X2_9FLAO</name>
<keyword evidence="1" id="KW-0472">Membrane</keyword>
<keyword evidence="1" id="KW-0812">Transmembrane</keyword>
<reference evidence="3" key="1">
    <citation type="submission" date="2019-01" db="EMBL/GenBank/DDBJ databases">
        <title>Cytophagaceae bacterium strain CAR-16.</title>
        <authorList>
            <person name="Chen W.-M."/>
        </authorList>
    </citation>
    <scope>NUCLEOTIDE SEQUENCE [LARGE SCALE GENOMIC DNA]</scope>
    <source>
        <strain evidence="3">WWJ-16</strain>
    </source>
</reference>
<keyword evidence="3" id="KW-1185">Reference proteome</keyword>
<dbReference type="Proteomes" id="UP000289857">
    <property type="component" value="Unassembled WGS sequence"/>
</dbReference>
<evidence type="ECO:0000256" key="1">
    <source>
        <dbReference type="SAM" id="Phobius"/>
    </source>
</evidence>
<dbReference type="AlphaFoldDB" id="A0A4Q1K7X2"/>
<keyword evidence="1" id="KW-1133">Transmembrane helix</keyword>
<comment type="caution">
    <text evidence="2">The sequence shown here is derived from an EMBL/GenBank/DDBJ whole genome shotgun (WGS) entry which is preliminary data.</text>
</comment>
<feature type="transmembrane region" description="Helical" evidence="1">
    <location>
        <begin position="285"/>
        <end position="306"/>
    </location>
</feature>
<sequence length="575" mass="66517">MDDIIRHIINTELFTGDDGLTYQKLTIKELWPRKTYLKGTMSGKYRGDKLPEEGDSFELYEFEIYEATVVCDSEDDFNKNESFIFPDDFGNIINTHSISGRIFPKEKLPKNILVTIIGPGREFGINLLEPQIFEFEIIRKFHQNDGDKIYGSFTAYVTGYVFDRESKIVTEIVGPIIENSNEEADIIDVLEESKVSKCSPTKVKTGNFQSKNGYTRYEYFCAHHNDTVWGPYIKDPSVSGGCLPSAGNFLAIAIIGLFIFYAFPIIAILFLFYLTVILIDRYSSVFRWLFGVLGIIFWLFFIVSIFKTCSSVYVPNIIPKPKIEDRRENVVYEPIDKDSTAINIGKDSLVKRFRKWQDYDGNIYQGYYTLNFLNVKQTSRFKNNINLTSSTPRSYDQMVFMLKGNDEAKLVGMYRMFDSIKKANQLNDIKFSEMVVSCIQDIPYTLILENDCNAQLYNDKFIRDYLRQGNRCSGYQKFGINSPLEFIYTLEGDCDTRALLLYTILTHYKFDVALMSSEFYGHSMIAINLPFSGVSYNYNNKKYVMWETTAPDIPAGRINRDFLNLNYWRISLKSN</sequence>
<evidence type="ECO:0008006" key="4">
    <source>
        <dbReference type="Google" id="ProtNLM"/>
    </source>
</evidence>
<gene>
    <name evidence="2" type="ORF">EQG61_11475</name>
</gene>